<evidence type="ECO:0000313" key="2">
    <source>
        <dbReference type="Proteomes" id="UP000479000"/>
    </source>
</evidence>
<proteinExistence type="predicted"/>
<keyword evidence="2" id="KW-1185">Reference proteome</keyword>
<reference evidence="1 2" key="1">
    <citation type="submission" date="2020-02" db="EMBL/GenBank/DDBJ databases">
        <authorList>
            <person name="Ferguson B K."/>
        </authorList>
    </citation>
    <scope>NUCLEOTIDE SEQUENCE [LARGE SCALE GENOMIC DNA]</scope>
</reference>
<dbReference type="Proteomes" id="UP000479000">
    <property type="component" value="Unassembled WGS sequence"/>
</dbReference>
<organism evidence="1 2">
    <name type="scientific">Nesidiocoris tenuis</name>
    <dbReference type="NCBI Taxonomy" id="355587"/>
    <lineage>
        <taxon>Eukaryota</taxon>
        <taxon>Metazoa</taxon>
        <taxon>Ecdysozoa</taxon>
        <taxon>Arthropoda</taxon>
        <taxon>Hexapoda</taxon>
        <taxon>Insecta</taxon>
        <taxon>Pterygota</taxon>
        <taxon>Neoptera</taxon>
        <taxon>Paraneoptera</taxon>
        <taxon>Hemiptera</taxon>
        <taxon>Heteroptera</taxon>
        <taxon>Panheteroptera</taxon>
        <taxon>Cimicomorpha</taxon>
        <taxon>Miridae</taxon>
        <taxon>Dicyphina</taxon>
        <taxon>Nesidiocoris</taxon>
    </lineage>
</organism>
<accession>A0A6H5GYF6</accession>
<dbReference type="AlphaFoldDB" id="A0A6H5GYF6"/>
<sequence>MRARYMDAPYPSLGRSISLTIARKGCLCRSLGPSLSGAPNRSRGGALVAPAEALVASRRPSRSQSCCIIMDSPIGSTALRAKEKDEEERLTTAPF</sequence>
<evidence type="ECO:0000313" key="1">
    <source>
        <dbReference type="EMBL" id="CAB0008871.1"/>
    </source>
</evidence>
<protein>
    <submittedName>
        <fullName evidence="1">Uncharacterized protein</fullName>
    </submittedName>
</protein>
<dbReference type="EMBL" id="CADCXU010021064">
    <property type="protein sequence ID" value="CAB0008871.1"/>
    <property type="molecule type" value="Genomic_DNA"/>
</dbReference>
<gene>
    <name evidence="1" type="ORF">NTEN_LOCUS14079</name>
</gene>
<name>A0A6H5GYF6_9HEMI</name>